<evidence type="ECO:0000313" key="1">
    <source>
        <dbReference type="EMBL" id="KAJ8650741.1"/>
    </source>
</evidence>
<reference evidence="1 2" key="1">
    <citation type="journal article" date="2022" name="Hortic Res">
        <title>A haplotype resolved chromosomal level avocado genome allows analysis of novel avocado genes.</title>
        <authorList>
            <person name="Nath O."/>
            <person name="Fletcher S.J."/>
            <person name="Hayward A."/>
            <person name="Shaw L.M."/>
            <person name="Masouleh A.K."/>
            <person name="Furtado A."/>
            <person name="Henry R.J."/>
            <person name="Mitter N."/>
        </authorList>
    </citation>
    <scope>NUCLEOTIDE SEQUENCE [LARGE SCALE GENOMIC DNA]</scope>
    <source>
        <strain evidence="2">cv. Hass</strain>
    </source>
</reference>
<dbReference type="Proteomes" id="UP001234297">
    <property type="component" value="Chromosome 1"/>
</dbReference>
<sequence>MDHQPWLLSEKVPTTKIKTPTPLETHPSLTDLRYDVITEILQKTQTPMIDTSNLFSIVDSCSFTDPALNPSYYGRNLQTTSEGTSSTGPPPGFEHHSDTSDTLASQAAGKTCALSSTTKPKPAGNQGKSPRKKGIQATTDMEKIQQTEKGKKPLQAPSIGPITRRSRDLWCISKSSSQFSTTLSDSSSQHISMLLTNQISGLSTQIIGEATGYPVPHNNSCRSTMHN</sequence>
<comment type="caution">
    <text evidence="1">The sequence shown here is derived from an EMBL/GenBank/DDBJ whole genome shotgun (WGS) entry which is preliminary data.</text>
</comment>
<protein>
    <submittedName>
        <fullName evidence="1">Uncharacterized protein</fullName>
    </submittedName>
</protein>
<evidence type="ECO:0000313" key="2">
    <source>
        <dbReference type="Proteomes" id="UP001234297"/>
    </source>
</evidence>
<dbReference type="EMBL" id="CM056809">
    <property type="protein sequence ID" value="KAJ8650741.1"/>
    <property type="molecule type" value="Genomic_DNA"/>
</dbReference>
<accession>A0ACC2MYB6</accession>
<keyword evidence="2" id="KW-1185">Reference proteome</keyword>
<proteinExistence type="predicted"/>
<organism evidence="1 2">
    <name type="scientific">Persea americana</name>
    <name type="common">Avocado</name>
    <dbReference type="NCBI Taxonomy" id="3435"/>
    <lineage>
        <taxon>Eukaryota</taxon>
        <taxon>Viridiplantae</taxon>
        <taxon>Streptophyta</taxon>
        <taxon>Embryophyta</taxon>
        <taxon>Tracheophyta</taxon>
        <taxon>Spermatophyta</taxon>
        <taxon>Magnoliopsida</taxon>
        <taxon>Magnoliidae</taxon>
        <taxon>Laurales</taxon>
        <taxon>Lauraceae</taxon>
        <taxon>Persea</taxon>
    </lineage>
</organism>
<name>A0ACC2MYB6_PERAE</name>
<gene>
    <name evidence="1" type="ORF">MRB53_003764</name>
</gene>